<comment type="similarity">
    <text evidence="5">In the C-terminal section; belongs to the sulfate adenylyltransferase family.</text>
</comment>
<dbReference type="InterPro" id="IPR027417">
    <property type="entry name" value="P-loop_NTPase"/>
</dbReference>
<dbReference type="PANTHER" id="PTHR11055:SF1">
    <property type="entry name" value="PAPS SYNTHETASE, ISOFORM D"/>
    <property type="match status" value="1"/>
</dbReference>
<dbReference type="SUPFAM" id="SSF88697">
    <property type="entry name" value="PUA domain-like"/>
    <property type="match status" value="1"/>
</dbReference>
<proteinExistence type="inferred from homology"/>
<name>A0A8R2JMJ9_ACYPI</name>
<dbReference type="Proteomes" id="UP000007819">
    <property type="component" value="Chromosome A1"/>
</dbReference>
<organism evidence="20 21">
    <name type="scientific">Acyrthosiphon pisum</name>
    <name type="common">Pea aphid</name>
    <dbReference type="NCBI Taxonomy" id="7029"/>
    <lineage>
        <taxon>Eukaryota</taxon>
        <taxon>Metazoa</taxon>
        <taxon>Ecdysozoa</taxon>
        <taxon>Arthropoda</taxon>
        <taxon>Hexapoda</taxon>
        <taxon>Insecta</taxon>
        <taxon>Pterygota</taxon>
        <taxon>Neoptera</taxon>
        <taxon>Paraneoptera</taxon>
        <taxon>Hemiptera</taxon>
        <taxon>Sternorrhyncha</taxon>
        <taxon>Aphidomorpha</taxon>
        <taxon>Aphidoidea</taxon>
        <taxon>Aphididae</taxon>
        <taxon>Macrosiphini</taxon>
        <taxon>Acyrthosiphon</taxon>
    </lineage>
</organism>
<evidence type="ECO:0000256" key="9">
    <source>
        <dbReference type="ARBA" id="ARBA00022695"/>
    </source>
</evidence>
<dbReference type="Pfam" id="PF01583">
    <property type="entry name" value="APS_kinase"/>
    <property type="match status" value="1"/>
</dbReference>
<dbReference type="InterPro" id="IPR025980">
    <property type="entry name" value="ATP-Sase_PUA-like_dom"/>
</dbReference>
<evidence type="ECO:0000259" key="19">
    <source>
        <dbReference type="Pfam" id="PF14306"/>
    </source>
</evidence>
<evidence type="ECO:0000256" key="7">
    <source>
        <dbReference type="ARBA" id="ARBA00022640"/>
    </source>
</evidence>
<feature type="domain" description="ATP-sulfurylase PUA-like" evidence="19">
    <location>
        <begin position="188"/>
        <end position="339"/>
    </location>
</feature>
<dbReference type="InterPro" id="IPR024951">
    <property type="entry name" value="Sulfurylase_cat_dom"/>
</dbReference>
<dbReference type="OrthoDB" id="506431at2759"/>
<evidence type="ECO:0000256" key="13">
    <source>
        <dbReference type="ARBA" id="ARBA00022946"/>
    </source>
</evidence>
<dbReference type="GO" id="GO:0050428">
    <property type="term" value="P:3'-phosphoadenosine 5'-phosphosulfate biosynthetic process"/>
    <property type="evidence" value="ECO:0007669"/>
    <property type="project" value="TreeGrafter"/>
</dbReference>
<feature type="chain" id="PRO_5035744544" evidence="16">
    <location>
        <begin position="20"/>
        <end position="579"/>
    </location>
</feature>
<dbReference type="CDD" id="cd02027">
    <property type="entry name" value="APSK"/>
    <property type="match status" value="1"/>
</dbReference>
<dbReference type="InterPro" id="IPR002650">
    <property type="entry name" value="Sulphate_adenylyltransferase"/>
</dbReference>
<dbReference type="RefSeq" id="XP_029342026.1">
    <property type="nucleotide sequence ID" value="XM_029486166.1"/>
</dbReference>
<keyword evidence="9" id="KW-0548">Nucleotidyltransferase</keyword>
<evidence type="ECO:0000256" key="4">
    <source>
        <dbReference type="ARBA" id="ARBA00007268"/>
    </source>
</evidence>
<evidence type="ECO:0000256" key="2">
    <source>
        <dbReference type="ARBA" id="ARBA00005048"/>
    </source>
</evidence>
<evidence type="ECO:0000256" key="10">
    <source>
        <dbReference type="ARBA" id="ARBA00022741"/>
    </source>
</evidence>
<comment type="similarity">
    <text evidence="4">In the N-terminal section; belongs to the APS kinase family.</text>
</comment>
<dbReference type="GO" id="GO:0004020">
    <property type="term" value="F:adenylylsulfate kinase activity"/>
    <property type="evidence" value="ECO:0007669"/>
    <property type="project" value="InterPro"/>
</dbReference>
<evidence type="ECO:0000256" key="14">
    <source>
        <dbReference type="ARBA" id="ARBA00037980"/>
    </source>
</evidence>
<evidence type="ECO:0000256" key="5">
    <source>
        <dbReference type="ARBA" id="ARBA00009290"/>
    </source>
</evidence>
<comment type="subcellular location">
    <subcellularLocation>
        <location evidence="1">Plastid</location>
        <location evidence="1">Chloroplast</location>
    </subcellularLocation>
</comment>
<keyword evidence="6" id="KW-0150">Chloroplast</keyword>
<comment type="pathway">
    <text evidence="3">Sulfur metabolism; sulfate assimilation.</text>
</comment>
<dbReference type="NCBIfam" id="TIGR00455">
    <property type="entry name" value="apsK"/>
    <property type="match status" value="1"/>
</dbReference>
<dbReference type="InterPro" id="IPR002891">
    <property type="entry name" value="APS"/>
</dbReference>
<dbReference type="FunFam" id="3.10.400.10:FF:000002">
    <property type="entry name" value="ATP sulfurylase 2"/>
    <property type="match status" value="1"/>
</dbReference>
<evidence type="ECO:0000313" key="21">
    <source>
        <dbReference type="Proteomes" id="UP000007819"/>
    </source>
</evidence>
<dbReference type="Gene3D" id="3.10.400.10">
    <property type="entry name" value="Sulfate adenylyltransferase"/>
    <property type="match status" value="1"/>
</dbReference>
<accession>A0A8R2JMJ9</accession>
<keyword evidence="12" id="KW-0067">ATP-binding</keyword>
<comment type="pathway">
    <text evidence="2">Sulfur metabolism; hydrogen sulfide biosynthesis; sulfite from sulfate: step 1/3.</text>
</comment>
<keyword evidence="16" id="KW-0732">Signal</keyword>
<dbReference type="InterPro" id="IPR014729">
    <property type="entry name" value="Rossmann-like_a/b/a_fold"/>
</dbReference>
<comment type="similarity">
    <text evidence="14">Belongs to the sulfate adenylyltransferase family.</text>
</comment>
<evidence type="ECO:0000256" key="16">
    <source>
        <dbReference type="SAM" id="SignalP"/>
    </source>
</evidence>
<dbReference type="InterPro" id="IPR015947">
    <property type="entry name" value="PUA-like_sf"/>
</dbReference>
<dbReference type="Gene3D" id="3.40.50.620">
    <property type="entry name" value="HUPs"/>
    <property type="match status" value="1"/>
</dbReference>
<dbReference type="Pfam" id="PF01747">
    <property type="entry name" value="ATP-sulfurylase"/>
    <property type="match status" value="1"/>
</dbReference>
<dbReference type="GeneID" id="100571805"/>
<sequence length="579" mass="65329">MKSLCVYYINLCIFFSAVATNVTVQKHHVSRDKRGQVLGNVRGFRGCTVWFTGLSGAGKTSVSFELEAYLVARGIPAYGLDGDNMRTGLNRDLGFSPADREENIRRVAEVAKLFADSGVVTLCSFVSPFQQDREMARKIHKDADLPFFEVFVDAPLSSFSTLKRLKSYLRSTMNEEVIPLQMNRDIDRITELFVPENAIEKTKSEALLLPRLDIGKMDTQWVQVLAEGWAAPLGGFMNEEEYLQTLHFNSFSEDVNQSIPIVLPITTDKKEQLFGCEEIALWYNSKPIAILRKPSFYPHRKEERVCRQFGTSHPNHPYIKTIYESGDWLVGGNLDVIERILWNDGLDDIRFTPNELRAKWREMKADAIFAFQLRNPIHNGHALLMQDTKKKLLERGYKKPVLLLHPLGGWTKDDDVPLHVRILQHKAVLKDGILDPENTVLAIFPAPMNYAGPTEVQWHAKARMSAGANFYIVGRDPAGVPHPDPNTSGDLFDPTHGARVLTMAPGLSDLEIIPFRVAAYDKTKKAMDFYDSTRHNDFNFISGTKMRGLAKDGVEPPAGFMASSAWEVLASYYKSLNKL</sequence>
<reference evidence="21" key="1">
    <citation type="submission" date="2010-06" db="EMBL/GenBank/DDBJ databases">
        <authorList>
            <person name="Jiang H."/>
            <person name="Abraham K."/>
            <person name="Ali S."/>
            <person name="Alsbrooks S.L."/>
            <person name="Anim B.N."/>
            <person name="Anosike U.S."/>
            <person name="Attaway T."/>
            <person name="Bandaranaike D.P."/>
            <person name="Battles P.K."/>
            <person name="Bell S.N."/>
            <person name="Bell A.V."/>
            <person name="Beltran B."/>
            <person name="Bickham C."/>
            <person name="Bustamante Y."/>
            <person name="Caleb T."/>
            <person name="Canada A."/>
            <person name="Cardenas V."/>
            <person name="Carter K."/>
            <person name="Chacko J."/>
            <person name="Chandrabose M.N."/>
            <person name="Chavez D."/>
            <person name="Chavez A."/>
            <person name="Chen L."/>
            <person name="Chu H.-S."/>
            <person name="Claassen K.J."/>
            <person name="Cockrell R."/>
            <person name="Collins M."/>
            <person name="Cooper J.A."/>
            <person name="Cree A."/>
            <person name="Curry S.M."/>
            <person name="Da Y."/>
            <person name="Dao M.D."/>
            <person name="Das B."/>
            <person name="Davila M.-L."/>
            <person name="Davy-Carroll L."/>
            <person name="Denson S."/>
            <person name="Dinh H."/>
            <person name="Ebong V.E."/>
            <person name="Edwards J.R."/>
            <person name="Egan A."/>
            <person name="El-Daye J."/>
            <person name="Escobedo L."/>
            <person name="Fernandez S."/>
            <person name="Fernando P.R."/>
            <person name="Flagg N."/>
            <person name="Forbes L.D."/>
            <person name="Fowler R.G."/>
            <person name="Fu Q."/>
            <person name="Gabisi R.A."/>
            <person name="Ganer J."/>
            <person name="Garbino Pronczuk A."/>
            <person name="Garcia R.M."/>
            <person name="Garner T."/>
            <person name="Garrett T.E."/>
            <person name="Gonzalez D.A."/>
            <person name="Hamid H."/>
            <person name="Hawkins E.S."/>
            <person name="Hirani K."/>
            <person name="Hogues M.E."/>
            <person name="Hollins B."/>
            <person name="Hsiao C.-H."/>
            <person name="Jabil R."/>
            <person name="James M.L."/>
            <person name="Jhangiani S.N."/>
            <person name="Johnson B."/>
            <person name="Johnson Q."/>
            <person name="Joshi V."/>
            <person name="Kalu J.B."/>
            <person name="Kam C."/>
            <person name="Kashfia A."/>
            <person name="Keebler J."/>
            <person name="Kisamo H."/>
            <person name="Kovar C.L."/>
            <person name="Lago L.A."/>
            <person name="Lai C.-Y."/>
            <person name="Laidlaw J."/>
            <person name="Lara F."/>
            <person name="Le T.-K."/>
            <person name="Lee S.L."/>
            <person name="Legall F.H."/>
            <person name="Lemon S.J."/>
            <person name="Lewis L.R."/>
            <person name="Li B."/>
            <person name="Liu Y."/>
            <person name="Liu Y.-S."/>
            <person name="Lopez J."/>
            <person name="Lozado R.J."/>
            <person name="Lu J."/>
            <person name="Madu R.C."/>
            <person name="Maheshwari M."/>
            <person name="Maheshwari R."/>
            <person name="Malloy K."/>
            <person name="Martinez E."/>
            <person name="Mathew T."/>
            <person name="Mercado I.C."/>
            <person name="Mercado C."/>
            <person name="Meyer B."/>
            <person name="Montgomery K."/>
            <person name="Morgan M.B."/>
            <person name="Munidasa M."/>
            <person name="Nazareth L.V."/>
            <person name="Nelson J."/>
            <person name="Ng B.M."/>
            <person name="Nguyen N.B."/>
            <person name="Nguyen P.Q."/>
            <person name="Nguyen T."/>
            <person name="Obregon M."/>
            <person name="Okwuonu G.O."/>
            <person name="Onwere C.G."/>
            <person name="Orozco G."/>
            <person name="Parra A."/>
            <person name="Patel S."/>
            <person name="Patil S."/>
            <person name="Perez A."/>
            <person name="Perez Y."/>
            <person name="Pham C."/>
            <person name="Primus E.L."/>
            <person name="Pu L.-L."/>
            <person name="Puazo M."/>
            <person name="Qin X."/>
            <person name="Quiroz J.B."/>
            <person name="Reese J."/>
            <person name="Richards S."/>
            <person name="Rives C.M."/>
            <person name="Robberts R."/>
            <person name="Ruiz S.J."/>
            <person name="Ruiz M.J."/>
            <person name="Santibanez J."/>
            <person name="Schneider B.W."/>
            <person name="Sisson I."/>
            <person name="Smith M."/>
            <person name="Sodergren E."/>
            <person name="Song X.-Z."/>
            <person name="Song B.B."/>
            <person name="Summersgill H."/>
            <person name="Thelus R."/>
            <person name="Thornton R.D."/>
            <person name="Trejos Z.Y."/>
            <person name="Usmani K."/>
            <person name="Vattathil S."/>
            <person name="Villasana D."/>
            <person name="Walker D.L."/>
            <person name="Wang S."/>
            <person name="Wang K."/>
            <person name="White C.S."/>
            <person name="Williams A.C."/>
            <person name="Williamson J."/>
            <person name="Wilson K."/>
            <person name="Woghiren I.O."/>
            <person name="Woodworth J.R."/>
            <person name="Worley K.C."/>
            <person name="Wright R.A."/>
            <person name="Wu W."/>
            <person name="Young L."/>
            <person name="Zhang L."/>
            <person name="Zhang J."/>
            <person name="Zhu Y."/>
            <person name="Muzny D.M."/>
            <person name="Weinstock G."/>
            <person name="Gibbs R.A."/>
        </authorList>
    </citation>
    <scope>NUCLEOTIDE SEQUENCE [LARGE SCALE GENOMIC DNA]</scope>
    <source>
        <strain evidence="21">LSR1</strain>
    </source>
</reference>
<comment type="catalytic activity">
    <reaction evidence="15">
        <text>sulfate + ATP + H(+) = adenosine 5'-phosphosulfate + diphosphate</text>
        <dbReference type="Rhea" id="RHEA:18133"/>
        <dbReference type="ChEBI" id="CHEBI:15378"/>
        <dbReference type="ChEBI" id="CHEBI:16189"/>
        <dbReference type="ChEBI" id="CHEBI:30616"/>
        <dbReference type="ChEBI" id="CHEBI:33019"/>
        <dbReference type="ChEBI" id="CHEBI:58243"/>
        <dbReference type="EC" id="2.7.7.4"/>
    </reaction>
</comment>
<dbReference type="GO" id="GO:0005524">
    <property type="term" value="F:ATP binding"/>
    <property type="evidence" value="ECO:0007669"/>
    <property type="project" value="UniProtKB-KW"/>
</dbReference>
<evidence type="ECO:0000313" key="20">
    <source>
        <dbReference type="EnsemblMetazoa" id="XP_029342026.1"/>
    </source>
</evidence>
<dbReference type="KEGG" id="api:100571805"/>
<evidence type="ECO:0000256" key="8">
    <source>
        <dbReference type="ARBA" id="ARBA00022679"/>
    </source>
</evidence>
<evidence type="ECO:0000256" key="12">
    <source>
        <dbReference type="ARBA" id="ARBA00022840"/>
    </source>
</evidence>
<dbReference type="AlphaFoldDB" id="A0A8R2JMJ9"/>
<dbReference type="Pfam" id="PF14306">
    <property type="entry name" value="PUA_2"/>
    <property type="match status" value="1"/>
</dbReference>
<evidence type="ECO:0000256" key="11">
    <source>
        <dbReference type="ARBA" id="ARBA00022777"/>
    </source>
</evidence>
<feature type="domain" description="Sulphate adenylyltransferase catalytic" evidence="18">
    <location>
        <begin position="348"/>
        <end position="571"/>
    </location>
</feature>
<feature type="domain" description="APS kinase" evidence="17">
    <location>
        <begin position="45"/>
        <end position="158"/>
    </location>
</feature>
<evidence type="ECO:0000256" key="3">
    <source>
        <dbReference type="ARBA" id="ARBA00005050"/>
    </source>
</evidence>
<reference evidence="20" key="2">
    <citation type="submission" date="2022-06" db="UniProtKB">
        <authorList>
            <consortium name="EnsemblMetazoa"/>
        </authorList>
    </citation>
    <scope>IDENTIFICATION</scope>
</reference>
<protein>
    <submittedName>
        <fullName evidence="20">Uncharacterized protein</fullName>
    </submittedName>
</protein>
<dbReference type="InterPro" id="IPR059117">
    <property type="entry name" value="APS_kinase_dom"/>
</dbReference>
<dbReference type="SUPFAM" id="SSF52540">
    <property type="entry name" value="P-loop containing nucleoside triphosphate hydrolases"/>
    <property type="match status" value="1"/>
</dbReference>
<dbReference type="GO" id="GO:0000103">
    <property type="term" value="P:sulfate assimilation"/>
    <property type="evidence" value="ECO:0007669"/>
    <property type="project" value="InterPro"/>
</dbReference>
<evidence type="ECO:0000259" key="18">
    <source>
        <dbReference type="Pfam" id="PF01747"/>
    </source>
</evidence>
<feature type="signal peptide" evidence="16">
    <location>
        <begin position="1"/>
        <end position="19"/>
    </location>
</feature>
<keyword evidence="11" id="KW-0418">Kinase</keyword>
<keyword evidence="7" id="KW-0934">Plastid</keyword>
<keyword evidence="8" id="KW-0808">Transferase</keyword>
<evidence type="ECO:0000256" key="6">
    <source>
        <dbReference type="ARBA" id="ARBA00022528"/>
    </source>
</evidence>
<evidence type="ECO:0000256" key="1">
    <source>
        <dbReference type="ARBA" id="ARBA00004229"/>
    </source>
</evidence>
<dbReference type="CDD" id="cd00517">
    <property type="entry name" value="ATPS"/>
    <property type="match status" value="1"/>
</dbReference>
<dbReference type="EnsemblMetazoa" id="XM_029486166.1">
    <property type="protein sequence ID" value="XP_029342026.1"/>
    <property type="gene ID" value="LOC100571805"/>
</dbReference>
<dbReference type="GO" id="GO:0004781">
    <property type="term" value="F:sulfate adenylyltransferase (ATP) activity"/>
    <property type="evidence" value="ECO:0007669"/>
    <property type="project" value="UniProtKB-EC"/>
</dbReference>
<dbReference type="Gene3D" id="3.40.50.300">
    <property type="entry name" value="P-loop containing nucleotide triphosphate hydrolases"/>
    <property type="match status" value="1"/>
</dbReference>
<dbReference type="PANTHER" id="PTHR11055">
    <property type="entry name" value="BIFUNCTIONAL 3'-PHOSPHOADENOSINE 5'-PHOSPHOSULFATE SYNTHASE"/>
    <property type="match status" value="1"/>
</dbReference>
<dbReference type="SUPFAM" id="SSF52374">
    <property type="entry name" value="Nucleotidylyl transferase"/>
    <property type="match status" value="1"/>
</dbReference>
<keyword evidence="10" id="KW-0547">Nucleotide-binding</keyword>
<evidence type="ECO:0000259" key="17">
    <source>
        <dbReference type="Pfam" id="PF01583"/>
    </source>
</evidence>
<keyword evidence="21" id="KW-1185">Reference proteome</keyword>
<dbReference type="NCBIfam" id="TIGR00339">
    <property type="entry name" value="sopT"/>
    <property type="match status" value="1"/>
</dbReference>
<keyword evidence="13" id="KW-0809">Transit peptide</keyword>
<dbReference type="FunFam" id="3.40.50.620:FF:000006">
    <property type="entry name" value="bifunctional 3'-phosphoadenosine 5'-phosphosulfate synthase 1"/>
    <property type="match status" value="1"/>
</dbReference>
<evidence type="ECO:0000256" key="15">
    <source>
        <dbReference type="ARBA" id="ARBA00049370"/>
    </source>
</evidence>